<keyword evidence="1" id="KW-0378">Hydrolase</keyword>
<keyword evidence="3" id="KW-1185">Reference proteome</keyword>
<dbReference type="EMBL" id="NMUH01008778">
    <property type="protein sequence ID" value="MQM19250.1"/>
    <property type="molecule type" value="Genomic_DNA"/>
</dbReference>
<dbReference type="PANTHER" id="PTHR46915:SF6">
    <property type="entry name" value="CYSTEINE PROTEINASES SUPERFAMILY PROTEIN"/>
    <property type="match status" value="1"/>
</dbReference>
<accession>A0A843XJA9</accession>
<proteinExistence type="predicted"/>
<keyword evidence="1" id="KW-0645">Protease</keyword>
<name>A0A843XJA9_COLES</name>
<reference evidence="2" key="1">
    <citation type="submission" date="2017-07" db="EMBL/GenBank/DDBJ databases">
        <title>Taro Niue Genome Assembly and Annotation.</title>
        <authorList>
            <person name="Atibalentja N."/>
            <person name="Keating K."/>
            <person name="Fields C.J."/>
        </authorList>
    </citation>
    <scope>NUCLEOTIDE SEQUENCE</scope>
    <source>
        <strain evidence="2">Niue_2</strain>
        <tissue evidence="2">Leaf</tissue>
    </source>
</reference>
<dbReference type="GO" id="GO:0008234">
    <property type="term" value="F:cysteine-type peptidase activity"/>
    <property type="evidence" value="ECO:0007669"/>
    <property type="project" value="UniProtKB-KW"/>
</dbReference>
<evidence type="ECO:0000313" key="2">
    <source>
        <dbReference type="EMBL" id="MQM19250.1"/>
    </source>
</evidence>
<feature type="non-terminal residue" evidence="2">
    <location>
        <position position="1"/>
    </location>
</feature>
<gene>
    <name evidence="2" type="ORF">Taro_052252</name>
</gene>
<dbReference type="OrthoDB" id="732682at2759"/>
<evidence type="ECO:0000256" key="1">
    <source>
        <dbReference type="ARBA" id="ARBA00022807"/>
    </source>
</evidence>
<comment type="caution">
    <text evidence="2">The sequence shown here is derived from an EMBL/GenBank/DDBJ whole genome shotgun (WGS) entry which is preliminary data.</text>
</comment>
<organism evidence="2 3">
    <name type="scientific">Colocasia esculenta</name>
    <name type="common">Wild taro</name>
    <name type="synonym">Arum esculentum</name>
    <dbReference type="NCBI Taxonomy" id="4460"/>
    <lineage>
        <taxon>Eukaryota</taxon>
        <taxon>Viridiplantae</taxon>
        <taxon>Streptophyta</taxon>
        <taxon>Embryophyta</taxon>
        <taxon>Tracheophyta</taxon>
        <taxon>Spermatophyta</taxon>
        <taxon>Magnoliopsida</taxon>
        <taxon>Liliopsida</taxon>
        <taxon>Araceae</taxon>
        <taxon>Aroideae</taxon>
        <taxon>Colocasieae</taxon>
        <taxon>Colocasia</taxon>
    </lineage>
</organism>
<sequence length="213" mass="24367">MWESTPMEVRDTFTYLDSLCFNAYMNAPTTKMSSWTKASDILGHWNLLILCNFGASFDSNIEIPCMLLLDSLLSIGARSLQVHIISFVMDIYNAVGREVDKDIIAQIPLHVPKVSFIHNLFITIASLTKCHNKNMVRNVASSSYILSICSCGMHQKVNVLKDIQILYLTGAWFNREEVDKFDEEVRLFLARNKDNVTSEVDFPDMKEEEIEEE</sequence>
<keyword evidence="1" id="KW-0788">Thiol protease</keyword>
<dbReference type="Proteomes" id="UP000652761">
    <property type="component" value="Unassembled WGS sequence"/>
</dbReference>
<protein>
    <submittedName>
        <fullName evidence="2">Uncharacterized protein</fullName>
    </submittedName>
</protein>
<dbReference type="PANTHER" id="PTHR46915">
    <property type="entry name" value="UBIQUITIN-LIKE PROTEASE 4-RELATED"/>
    <property type="match status" value="1"/>
</dbReference>
<evidence type="ECO:0000313" key="3">
    <source>
        <dbReference type="Proteomes" id="UP000652761"/>
    </source>
</evidence>
<dbReference type="AlphaFoldDB" id="A0A843XJA9"/>